<reference evidence="7 8" key="1">
    <citation type="submission" date="2019-09" db="EMBL/GenBank/DDBJ databases">
        <title>Pimelobacter sp. isolated from Paulinella.</title>
        <authorList>
            <person name="Jeong S.E."/>
        </authorList>
    </citation>
    <scope>NUCLEOTIDE SEQUENCE [LARGE SCALE GENOMIC DNA]</scope>
    <source>
        <strain evidence="7 8">Pch-N</strain>
    </source>
</reference>
<dbReference type="InterPro" id="IPR020843">
    <property type="entry name" value="ER"/>
</dbReference>
<keyword evidence="3" id="KW-0479">Metal-binding</keyword>
<evidence type="ECO:0000256" key="3">
    <source>
        <dbReference type="ARBA" id="ARBA00022723"/>
    </source>
</evidence>
<proteinExistence type="inferred from homology"/>
<evidence type="ECO:0000259" key="6">
    <source>
        <dbReference type="SMART" id="SM00829"/>
    </source>
</evidence>
<evidence type="ECO:0000313" key="7">
    <source>
        <dbReference type="EMBL" id="KAB2811705.1"/>
    </source>
</evidence>
<dbReference type="GO" id="GO:0016491">
    <property type="term" value="F:oxidoreductase activity"/>
    <property type="evidence" value="ECO:0007669"/>
    <property type="project" value="UniProtKB-KW"/>
</dbReference>
<dbReference type="RefSeq" id="WP_151579147.1">
    <property type="nucleotide sequence ID" value="NZ_WBVM01000001.1"/>
</dbReference>
<dbReference type="InterPro" id="IPR036291">
    <property type="entry name" value="NAD(P)-bd_dom_sf"/>
</dbReference>
<comment type="cofactor">
    <cofactor evidence="1">
        <name>Zn(2+)</name>
        <dbReference type="ChEBI" id="CHEBI:29105"/>
    </cofactor>
</comment>
<dbReference type="Pfam" id="PF00107">
    <property type="entry name" value="ADH_zinc_N"/>
    <property type="match status" value="1"/>
</dbReference>
<evidence type="ECO:0000256" key="1">
    <source>
        <dbReference type="ARBA" id="ARBA00001947"/>
    </source>
</evidence>
<evidence type="ECO:0000256" key="5">
    <source>
        <dbReference type="ARBA" id="ARBA00023002"/>
    </source>
</evidence>
<dbReference type="InterPro" id="IPR013149">
    <property type="entry name" value="ADH-like_C"/>
</dbReference>
<evidence type="ECO:0000256" key="2">
    <source>
        <dbReference type="ARBA" id="ARBA00008072"/>
    </source>
</evidence>
<dbReference type="Pfam" id="PF08240">
    <property type="entry name" value="ADH_N"/>
    <property type="match status" value="1"/>
</dbReference>
<dbReference type="Proteomes" id="UP000449906">
    <property type="component" value="Unassembled WGS sequence"/>
</dbReference>
<comment type="caution">
    <text evidence="7">The sequence shown here is derived from an EMBL/GenBank/DDBJ whole genome shotgun (WGS) entry which is preliminary data.</text>
</comment>
<protein>
    <submittedName>
        <fullName evidence="7">Zinc-binding dehydrogenase</fullName>
    </submittedName>
</protein>
<feature type="domain" description="Enoyl reductase (ER)" evidence="6">
    <location>
        <begin position="7"/>
        <end position="317"/>
    </location>
</feature>
<accession>A0A7J5E094</accession>
<comment type="similarity">
    <text evidence="2">Belongs to the zinc-containing alcohol dehydrogenase family.</text>
</comment>
<dbReference type="EMBL" id="WBVM01000001">
    <property type="protein sequence ID" value="KAB2811705.1"/>
    <property type="molecule type" value="Genomic_DNA"/>
</dbReference>
<dbReference type="PANTHER" id="PTHR43350">
    <property type="entry name" value="NAD-DEPENDENT ALCOHOL DEHYDROGENASE"/>
    <property type="match status" value="1"/>
</dbReference>
<keyword evidence="4" id="KW-0862">Zinc</keyword>
<dbReference type="Gene3D" id="3.90.180.10">
    <property type="entry name" value="Medium-chain alcohol dehydrogenases, catalytic domain"/>
    <property type="match status" value="2"/>
</dbReference>
<dbReference type="PANTHER" id="PTHR43350:SF19">
    <property type="entry name" value="D-GULOSIDE 3-DEHYDROGENASE"/>
    <property type="match status" value="1"/>
</dbReference>
<organism evidence="7 8">
    <name type="scientific">Nocardioides simplex</name>
    <name type="common">Arthrobacter simplex</name>
    <dbReference type="NCBI Taxonomy" id="2045"/>
    <lineage>
        <taxon>Bacteria</taxon>
        <taxon>Bacillati</taxon>
        <taxon>Actinomycetota</taxon>
        <taxon>Actinomycetes</taxon>
        <taxon>Propionibacteriales</taxon>
        <taxon>Nocardioidaceae</taxon>
        <taxon>Pimelobacter</taxon>
    </lineage>
</organism>
<dbReference type="InterPro" id="IPR013154">
    <property type="entry name" value="ADH-like_N"/>
</dbReference>
<gene>
    <name evidence="7" type="ORF">F9L07_07550</name>
</gene>
<dbReference type="AlphaFoldDB" id="A0A7J5E094"/>
<dbReference type="SMART" id="SM00829">
    <property type="entry name" value="PKS_ER"/>
    <property type="match status" value="1"/>
</dbReference>
<sequence length="319" mass="32837">MRAALVTAPSRLEVVEVPDPAPGPGEVLIQTEVAAICGSDLHLAAEGGNGIPGSPGHEAVGVVVESRSASLVAGSRVLCTPPAAVAACFADLQVLPPSAVVPVPDAVPADRLVLAQQLGTAIFAMKRFWPATAEPRAAAVVGTGPAGLAFVQLLRRAGFEQVIVSDLSPARLATATSYGATTVVHAPDEDVVAVVEAVTEGVGVDLAIEAAGTAATRHQVMRMVRDEGRIGLFGLYGDDELETWPMRVVFRKRATLDLTWNAQLEDGLTSFAEAVELVTAAAPDAPTMLTHTFGLEDVAEAFALAGDPLRGAGKVALAF</sequence>
<dbReference type="SUPFAM" id="SSF50129">
    <property type="entry name" value="GroES-like"/>
    <property type="match status" value="1"/>
</dbReference>
<name>A0A7J5E094_NOCSI</name>
<dbReference type="GO" id="GO:0046872">
    <property type="term" value="F:metal ion binding"/>
    <property type="evidence" value="ECO:0007669"/>
    <property type="project" value="UniProtKB-KW"/>
</dbReference>
<dbReference type="SUPFAM" id="SSF51735">
    <property type="entry name" value="NAD(P)-binding Rossmann-fold domains"/>
    <property type="match status" value="1"/>
</dbReference>
<evidence type="ECO:0000313" key="8">
    <source>
        <dbReference type="Proteomes" id="UP000449906"/>
    </source>
</evidence>
<evidence type="ECO:0000256" key="4">
    <source>
        <dbReference type="ARBA" id="ARBA00022833"/>
    </source>
</evidence>
<dbReference type="InterPro" id="IPR011032">
    <property type="entry name" value="GroES-like_sf"/>
</dbReference>
<dbReference type="Gene3D" id="3.40.50.720">
    <property type="entry name" value="NAD(P)-binding Rossmann-like Domain"/>
    <property type="match status" value="1"/>
</dbReference>
<keyword evidence="5" id="KW-0560">Oxidoreductase</keyword>